<dbReference type="SMART" id="SM00831">
    <property type="entry name" value="Cation_ATPase_N"/>
    <property type="match status" value="1"/>
</dbReference>
<keyword evidence="8 23" id="KW-0812">Transmembrane</keyword>
<dbReference type="Pfam" id="PF00122">
    <property type="entry name" value="E1-E2_ATPase"/>
    <property type="match status" value="1"/>
</dbReference>
<evidence type="ECO:0000256" key="9">
    <source>
        <dbReference type="ARBA" id="ARBA00022723"/>
    </source>
</evidence>
<dbReference type="GO" id="GO:0006883">
    <property type="term" value="P:intracellular sodium ion homeostasis"/>
    <property type="evidence" value="ECO:0007669"/>
    <property type="project" value="TreeGrafter"/>
</dbReference>
<dbReference type="GO" id="GO:1990573">
    <property type="term" value="P:potassium ion import across plasma membrane"/>
    <property type="evidence" value="ECO:0007669"/>
    <property type="project" value="TreeGrafter"/>
</dbReference>
<dbReference type="NCBIfam" id="TIGR01494">
    <property type="entry name" value="ATPase_P-type"/>
    <property type="match status" value="2"/>
</dbReference>
<dbReference type="InterPro" id="IPR050510">
    <property type="entry name" value="Cation_transp_ATPase_P-type"/>
</dbReference>
<proteinExistence type="inferred from homology"/>
<dbReference type="PRINTS" id="PR00121">
    <property type="entry name" value="NAKATPASE"/>
</dbReference>
<dbReference type="SUPFAM" id="SSF56784">
    <property type="entry name" value="HAD-like"/>
    <property type="match status" value="1"/>
</dbReference>
<evidence type="ECO:0000256" key="21">
    <source>
        <dbReference type="SAM" id="Coils"/>
    </source>
</evidence>
<feature type="coiled-coil region" evidence="21">
    <location>
        <begin position="1494"/>
        <end position="1525"/>
    </location>
</feature>
<dbReference type="SUPFAM" id="SSF81660">
    <property type="entry name" value="Metal cation-transporting ATPase, ATP-binding domain N"/>
    <property type="match status" value="1"/>
</dbReference>
<evidence type="ECO:0000256" key="3">
    <source>
        <dbReference type="ARBA" id="ARBA00012803"/>
    </source>
</evidence>
<evidence type="ECO:0000256" key="2">
    <source>
        <dbReference type="ARBA" id="ARBA00006934"/>
    </source>
</evidence>
<organism evidence="25 26">
    <name type="scientific">Bos mutus</name>
    <name type="common">wild yak</name>
    <dbReference type="NCBI Taxonomy" id="72004"/>
    <lineage>
        <taxon>Eukaryota</taxon>
        <taxon>Metazoa</taxon>
        <taxon>Chordata</taxon>
        <taxon>Craniata</taxon>
        <taxon>Vertebrata</taxon>
        <taxon>Euteleostomi</taxon>
        <taxon>Mammalia</taxon>
        <taxon>Eutheria</taxon>
        <taxon>Laurasiatheria</taxon>
        <taxon>Artiodactyla</taxon>
        <taxon>Ruminantia</taxon>
        <taxon>Pecora</taxon>
        <taxon>Bovidae</taxon>
        <taxon>Bovinae</taxon>
        <taxon>Bos</taxon>
    </lineage>
</organism>
<dbReference type="Pfam" id="PF00690">
    <property type="entry name" value="Cation_ATPase_N"/>
    <property type="match status" value="1"/>
</dbReference>
<dbReference type="Pfam" id="PF13246">
    <property type="entry name" value="Cation_ATPase"/>
    <property type="match status" value="1"/>
</dbReference>
<evidence type="ECO:0000256" key="15">
    <source>
        <dbReference type="ARBA" id="ARBA00022967"/>
    </source>
</evidence>
<feature type="region of interest" description="Disordered" evidence="22">
    <location>
        <begin position="1239"/>
        <end position="1267"/>
    </location>
</feature>
<keyword evidence="21" id="KW-0175">Coiled coil</keyword>
<dbReference type="InterPro" id="IPR044492">
    <property type="entry name" value="P_typ_ATPase_HD_dom"/>
</dbReference>
<evidence type="ECO:0000256" key="8">
    <source>
        <dbReference type="ARBA" id="ARBA00022692"/>
    </source>
</evidence>
<keyword evidence="9" id="KW-0479">Metal-binding</keyword>
<keyword evidence="6" id="KW-0633">Potassium transport</keyword>
<dbReference type="FunFam" id="1.20.1110.10:FF:000095">
    <property type="entry name" value="Sodium/potassium-transporting ATPase subunit alpha-1"/>
    <property type="match status" value="1"/>
</dbReference>
<feature type="transmembrane region" description="Helical" evidence="23">
    <location>
        <begin position="1167"/>
        <end position="1191"/>
    </location>
</feature>
<keyword evidence="15" id="KW-1278">Translocase</keyword>
<dbReference type="InterPro" id="IPR023299">
    <property type="entry name" value="ATPase_P-typ_cyto_dom_N"/>
</dbReference>
<dbReference type="FunFam" id="1.20.1110.10:FF:000038">
    <property type="entry name" value="Sodium/potassium-transporting ATPase subunit alpha"/>
    <property type="match status" value="1"/>
</dbReference>
<name>A0A6B0QU07_9CETA</name>
<feature type="transmembrane region" description="Helical" evidence="23">
    <location>
        <begin position="1570"/>
        <end position="1591"/>
    </location>
</feature>
<dbReference type="EC" id="7.2.2.19" evidence="3"/>
<evidence type="ECO:0000256" key="4">
    <source>
        <dbReference type="ARBA" id="ARBA00022092"/>
    </source>
</evidence>
<comment type="subcellular location">
    <subcellularLocation>
        <location evidence="1">Membrane</location>
        <topology evidence="1">Multi-pass membrane protein</topology>
    </subcellularLocation>
</comment>
<keyword evidence="26" id="KW-1185">Reference proteome</keyword>
<evidence type="ECO:0000256" key="12">
    <source>
        <dbReference type="ARBA" id="ARBA00022840"/>
    </source>
</evidence>
<dbReference type="Gene3D" id="1.20.1110.10">
    <property type="entry name" value="Calcium-transporting ATPase, transmembrane domain"/>
    <property type="match status" value="1"/>
</dbReference>
<dbReference type="Gene3D" id="3.40.50.1000">
    <property type="entry name" value="HAD superfamily/HAD-like"/>
    <property type="match status" value="1"/>
</dbReference>
<protein>
    <recommendedName>
        <fullName evidence="4">Potassium-transporting ATPase alpha chain 2</fullName>
        <ecNumber evidence="3">7.2.2.19</ecNumber>
    </recommendedName>
    <alternativeName>
        <fullName evidence="20">Non-gastric H(+)/K(+) ATPase subunit alpha</fullName>
    </alternativeName>
    <alternativeName>
        <fullName evidence="19">Proton pump</fullName>
    </alternativeName>
</protein>
<feature type="transmembrane region" description="Helical" evidence="23">
    <location>
        <begin position="1794"/>
        <end position="1817"/>
    </location>
</feature>
<dbReference type="InterPro" id="IPR023298">
    <property type="entry name" value="ATPase_P-typ_TM_dom_sf"/>
</dbReference>
<dbReference type="GO" id="GO:0036376">
    <property type="term" value="P:sodium ion export across plasma membrane"/>
    <property type="evidence" value="ECO:0007669"/>
    <property type="project" value="TreeGrafter"/>
</dbReference>
<dbReference type="InterPro" id="IPR008250">
    <property type="entry name" value="ATPase_P-typ_transduc_dom_A_sf"/>
</dbReference>
<feature type="transmembrane region" description="Helical" evidence="23">
    <location>
        <begin position="2318"/>
        <end position="2343"/>
    </location>
</feature>
<feature type="transmembrane region" description="Helical" evidence="23">
    <location>
        <begin position="2249"/>
        <end position="2269"/>
    </location>
</feature>
<dbReference type="GO" id="GO:0005524">
    <property type="term" value="F:ATP binding"/>
    <property type="evidence" value="ECO:0007669"/>
    <property type="project" value="UniProtKB-KW"/>
</dbReference>
<dbReference type="SFLD" id="SFLDS00003">
    <property type="entry name" value="Haloacid_Dehalogenase"/>
    <property type="match status" value="1"/>
</dbReference>
<dbReference type="GO" id="GO:0098797">
    <property type="term" value="C:plasma membrane protein complex"/>
    <property type="evidence" value="ECO:0007669"/>
    <property type="project" value="UniProtKB-ARBA"/>
</dbReference>
<dbReference type="InterPro" id="IPR036412">
    <property type="entry name" value="HAD-like_sf"/>
</dbReference>
<reference evidence="25" key="1">
    <citation type="submission" date="2019-10" db="EMBL/GenBank/DDBJ databases">
        <title>The sequence and de novo assembly of the wild yak genome.</title>
        <authorList>
            <person name="Liu Y."/>
        </authorList>
    </citation>
    <scope>NUCLEOTIDE SEQUENCE [LARGE SCALE GENOMIC DNA]</scope>
    <source>
        <strain evidence="25">WY2019</strain>
    </source>
</reference>
<dbReference type="SMART" id="SM01411">
    <property type="entry name" value="Ephrin_rec_like"/>
    <property type="match status" value="13"/>
</dbReference>
<evidence type="ECO:0000256" key="22">
    <source>
        <dbReference type="SAM" id="MobiDB-lite"/>
    </source>
</evidence>
<feature type="transmembrane region" description="Helical" evidence="23">
    <location>
        <begin position="2459"/>
        <end position="2475"/>
    </location>
</feature>
<dbReference type="GO" id="GO:0008900">
    <property type="term" value="F:P-type potassium:proton transporter activity"/>
    <property type="evidence" value="ECO:0007669"/>
    <property type="project" value="UniProtKB-EC"/>
</dbReference>
<dbReference type="InterPro" id="IPR009030">
    <property type="entry name" value="Growth_fac_rcpt_cys_sf"/>
</dbReference>
<accession>A0A6B0QU07</accession>
<dbReference type="FunFam" id="3.40.50.1000:FF:000004">
    <property type="entry name" value="Sodium/potassium-transporting ATPase subunit alpha"/>
    <property type="match status" value="1"/>
</dbReference>
<feature type="domain" description="Cation-transporting P-type ATPase N-terminal" evidence="24">
    <location>
        <begin position="1515"/>
        <end position="1589"/>
    </location>
</feature>
<feature type="transmembrane region" description="Helical" evidence="23">
    <location>
        <begin position="1764"/>
        <end position="1788"/>
    </location>
</feature>
<evidence type="ECO:0000256" key="13">
    <source>
        <dbReference type="ARBA" id="ARBA00022842"/>
    </source>
</evidence>
<evidence type="ECO:0000256" key="11">
    <source>
        <dbReference type="ARBA" id="ARBA00022781"/>
    </source>
</evidence>
<evidence type="ECO:0000256" key="1">
    <source>
        <dbReference type="ARBA" id="ARBA00004141"/>
    </source>
</evidence>
<evidence type="ECO:0000256" key="16">
    <source>
        <dbReference type="ARBA" id="ARBA00022989"/>
    </source>
</evidence>
<evidence type="ECO:0000256" key="23">
    <source>
        <dbReference type="SAM" id="Phobius"/>
    </source>
</evidence>
<dbReference type="InterPro" id="IPR023214">
    <property type="entry name" value="HAD_sf"/>
</dbReference>
<dbReference type="Gene3D" id="2.10.50.10">
    <property type="entry name" value="Tumor Necrosis Factor Receptor, subunit A, domain 2"/>
    <property type="match status" value="3"/>
</dbReference>
<dbReference type="GO" id="GO:0005391">
    <property type="term" value="F:P-type sodium:potassium-exchanging transporter activity"/>
    <property type="evidence" value="ECO:0007669"/>
    <property type="project" value="TreeGrafter"/>
</dbReference>
<evidence type="ECO:0000256" key="7">
    <source>
        <dbReference type="ARBA" id="ARBA00022553"/>
    </source>
</evidence>
<evidence type="ECO:0000259" key="24">
    <source>
        <dbReference type="SMART" id="SM00831"/>
    </source>
</evidence>
<feature type="region of interest" description="Disordered" evidence="22">
    <location>
        <begin position="1426"/>
        <end position="1457"/>
    </location>
</feature>
<dbReference type="Gene3D" id="2.70.150.10">
    <property type="entry name" value="Calcium-transporting ATPase, cytoplasmic transduction domain A"/>
    <property type="match status" value="1"/>
</dbReference>
<comment type="caution">
    <text evidence="25">The sequence shown here is derived from an EMBL/GenBank/DDBJ whole genome shotgun (WGS) entry which is preliminary data.</text>
</comment>
<dbReference type="GO" id="GO:0030007">
    <property type="term" value="P:intracellular potassium ion homeostasis"/>
    <property type="evidence" value="ECO:0007669"/>
    <property type="project" value="TreeGrafter"/>
</dbReference>
<dbReference type="InterPro" id="IPR018303">
    <property type="entry name" value="ATPase_P-typ_P_site"/>
</dbReference>
<keyword evidence="13" id="KW-0460">Magnesium</keyword>
<feature type="transmembrane region" description="Helical" evidence="23">
    <location>
        <begin position="2275"/>
        <end position="2297"/>
    </location>
</feature>
<dbReference type="SFLD" id="SFLDG00002">
    <property type="entry name" value="C1.7:_P-type_atpase_like"/>
    <property type="match status" value="1"/>
</dbReference>
<dbReference type="SUPFAM" id="SSF81653">
    <property type="entry name" value="Calcium ATPase, transduction domain A"/>
    <property type="match status" value="1"/>
</dbReference>
<dbReference type="CDD" id="cd02608">
    <property type="entry name" value="P-type_ATPase_Na-K_like"/>
    <property type="match status" value="1"/>
</dbReference>
<dbReference type="PANTHER" id="PTHR43294:SF1">
    <property type="entry name" value="POTASSIUM-TRANSPORTING ATPASE ALPHA CHAIN 2"/>
    <property type="match status" value="1"/>
</dbReference>
<dbReference type="SFLD" id="SFLDF00027">
    <property type="entry name" value="p-type_atpase"/>
    <property type="match status" value="1"/>
</dbReference>
<keyword evidence="7" id="KW-0597">Phosphoprotein</keyword>
<dbReference type="FunFam" id="2.70.150.10:FF:000003">
    <property type="entry name" value="Sodium/potassium-transporting ATPase subunit alpha"/>
    <property type="match status" value="1"/>
</dbReference>
<dbReference type="InterPro" id="IPR001757">
    <property type="entry name" value="P_typ_ATPase"/>
</dbReference>
<dbReference type="Pfam" id="PF00689">
    <property type="entry name" value="Cation_ATPase_C"/>
    <property type="match status" value="1"/>
</dbReference>
<dbReference type="SUPFAM" id="SSF81665">
    <property type="entry name" value="Calcium ATPase, transmembrane domain M"/>
    <property type="match status" value="1"/>
</dbReference>
<evidence type="ECO:0000313" key="26">
    <source>
        <dbReference type="Proteomes" id="UP000322234"/>
    </source>
</evidence>
<keyword evidence="17" id="KW-0406">Ion transport</keyword>
<dbReference type="FunFam" id="3.40.1110.10:FF:000001">
    <property type="entry name" value="Sodium/potassium-transporting ATPase subunit alpha"/>
    <property type="match status" value="1"/>
</dbReference>
<sequence>MSAQLFYTTDCRCYESLEILADSSVCSKSKESKEQVGLSLVTKKGIWVKESGKQEAGCIFCPLDSSDRGLGCQPCLTGRYVCPVGSSSPHAPTHACPAGTFSNRSNLSDLSQCEICPSGLACPRGTGGPGRPPTLCPVGHYCPWGTKQPTQFQCPPGTWSNQTGLTASEECAPCPGGWFCVGGAQVPSGTCKAGHYCPEETSLLAHPSFQGPGHLWCQDCPGGKLCNQTKLASPAACPPGHYCPARGLLSIPCPQAPGAARVEDCQPCRPGAFCGRAGLVEPQGLCRPGHHCGPGSNTSSPEGLPFGDLCPPGHFCPAGTENPRQRPCPVGTWNTERGAPDVSWCLPCPPGLFCAEVGQAAPRGPCASGWFCVSAAWTARPFDLDNYTSTNCLCPATATGGRCPAGSFCPEGSPEATPCPPGSFCATSGYYCDSSAGPVQDFSLHPCPEGYYCPPGTFVATQHSCPVGTYGPRKGLRSITECQLCPAGKFCALAGLTAPSGDCAAGHWCMGGAMSKDPTHGARGLLCPAGHYCLQACPALEELSPSPPWRGFLGGFYCPEGTELSWQPCPAGTYGPVPGLSSLQACRACDGGRFCPRANATEAGGQCWEGFFCSRGSTRPNPEAGTEVADLVPMLWLRTGRAYDNSELSPGICPLHPLSNLLGLPGTPISLTGQARGKHQGRAGLRKLALGVACESPATPSSFRCPPGFSCPEGSPQPRACENGTFQPREAQGSCEPCPAGFYCQASGTGPSARAPKPCVQGYFCPPGSHSATAHPCPRGTFGPRQGATAELDCELCPAGMFCSSEGLSRPSGLCHPTHYCSGGAVSPTPIQHKVPDGARPRDGLWPTCSTCVEAPSLSGNDICPPGFFCPRGTGFPVPCSPGFYSAAPGLASEQQCQPCPPGHYCSRPGLSHILDAGVCDAGYICLGGSVIPSPSDGTHGYRCPPGFRCPAGAHSELPCEPGTFSPLPGADTCLPCPGGTYCQKAATVEPVTCPKGTYCPGEGNGQPEGPCSAGYYCEGGASSSTPWRNSAFPLNGPCPRGHYCPQGTLHPVPCPVGKTRSSPGTWSPPPCPPGTFTPKDMPGLREEGDCSVCPPGHYCRFAHQFVDPGTYVFQDNGLPESLAVVLVKEQGVACDPGLPPVQPSSPYQLARHGVLRHQPPNLGPDWVAISGVLLAVGLATALLTSLGFVLRPSLLAQACPVRTQGPRWRGLREPLMPVEPVPLGDRFSFSEDLGPWGSEKGADSWKKATAQGPEPHGRRELLSPGPLPAGKPLAAHTLEDFSVRTLYDKLEDQSLHVAAQLSRHRSDALAFYRGASLQLRGLQGEPWALAALAKRACHFPSVGSVSGENTRALPCWSCSWPGSYTEEGQSPELTRLESLPCPTCCIPSLRAVDSPASQLALLRHQETPRTDVLLPPPVTSILTSAQLHPEGEDLPPLLLPGGEEGTKLTLPEGSEDSGSLFWKREIYSVELSGTKDIEKTDKEDGKKSRGLKNKCLERKKNHQKEELKKELDLHDHKLSKEELETKYSTNIITGLSSAQAAELLAQHGPNSLTPPKETSEIIKFLKQMVGGFSILLWIGAILCWIAYGIQYSNDHASSLDNVYLGSVLALVVILTGVFAYYQEAKSTNIMSSFRKMIPQATLVIRDSEKKTIPADQLVVGDIVEIKGGDRVPADVRILSTQGCKVDNSSVTGESEPQARSCEFTHESPLETKNIAFFSTTCLEGTATGMVINTGDRTIIGQIASLASGVKDLKTPIAIEIEHFVHIVAGVAVSIGVIFFIIAVSMKYYVLDSIIFLIGIIVANVPEGLLATVTVTLSLTAKRMAKKNCLVKNLEAVETLGSTSIICSDKTGTLTQNRMTVAHLWFDHQIFVADTSENQSNQVFDQSSATWASLSRIITLCNRAEFRPGQESVPIMKKIVVGDASETALLKFSEVMLGNVMDIRKRNRKVAEIPFNSTNKFQLSIHETEDPDDKRFLVVMKGAPERVLEKCSTIMVNGQEQPLDRSTAEAFHTAYMELGGIGERVLGFCHLYLPTDEFPETYSFDVDAMNFPTSNFCFVGLLSMIDPPRSTVPDAVTKCRSAGIKVIMVTGDHPITAKAIAKSVGIISANSETVEDIAKRLNLPVEQVNKQDAKAAVVTGMELKDMSPEQLDELLANHSEIVFARTSPQQKLIIVEGCQRQDAVVAVTGDGVNDSPALKKADIGIAMGIAGSDAAKNAADMVLLDDNFASIVTGVEEGRLIFDNLKKTIAYTLTKNIAELCPFLIYIIAGLPLPIGTITILFIDLGTDIIPSIALAYEKAESDIMNRKPRHKKKDRLVNAPLALYSYLHIGLMQALGAFVTYFTVYAQQGFLPSAILHLRVEWENDNVNDLEDSYGQEWTRFQRKYLEWTGYTAFFVSIMIQQIADLIIRKTRRNSIFQQGLFRNKVIWVGIASQIIIALILSYGLGTIQALNFTMLRPQYWFVAVPHAVLIWVYDEVRKFFIRLFPGRQYQQLVVTNSYYVLVDVMTF</sequence>
<dbReference type="NCBIfam" id="TIGR01106">
    <property type="entry name" value="ATPase-IIC_X-K"/>
    <property type="match status" value="1"/>
</dbReference>
<keyword evidence="12" id="KW-0067">ATP-binding</keyword>
<evidence type="ECO:0000256" key="10">
    <source>
        <dbReference type="ARBA" id="ARBA00022741"/>
    </source>
</evidence>
<keyword evidence="10" id="KW-0547">Nucleotide-binding</keyword>
<gene>
    <name evidence="25" type="ORF">E5288_WYG006037</name>
</gene>
<evidence type="ECO:0000256" key="18">
    <source>
        <dbReference type="ARBA" id="ARBA00023136"/>
    </source>
</evidence>
<keyword evidence="5" id="KW-0813">Transport</keyword>
<evidence type="ECO:0000256" key="17">
    <source>
        <dbReference type="ARBA" id="ARBA00023065"/>
    </source>
</evidence>
<dbReference type="GO" id="GO:0090533">
    <property type="term" value="C:cation-transporting ATPase complex"/>
    <property type="evidence" value="ECO:0007669"/>
    <property type="project" value="UniProtKB-ARBA"/>
</dbReference>
<evidence type="ECO:0000256" key="5">
    <source>
        <dbReference type="ARBA" id="ARBA00022448"/>
    </source>
</evidence>
<dbReference type="SUPFAM" id="SSF57184">
    <property type="entry name" value="Growth factor receptor domain"/>
    <property type="match status" value="3"/>
</dbReference>
<comment type="similarity">
    <text evidence="2">Belongs to the cation transport ATPase (P-type) (TC 3.A.3) family. Type IIC subfamily.</text>
</comment>
<dbReference type="PRINTS" id="PR00119">
    <property type="entry name" value="CATATPASE"/>
</dbReference>
<dbReference type="InterPro" id="IPR005775">
    <property type="entry name" value="P-type_ATPase_IIC"/>
</dbReference>
<dbReference type="Proteomes" id="UP000322234">
    <property type="component" value="Unassembled WGS sequence"/>
</dbReference>
<dbReference type="InterPro" id="IPR004014">
    <property type="entry name" value="ATPase_P-typ_cation-transptr_N"/>
</dbReference>
<feature type="transmembrane region" description="Helical" evidence="23">
    <location>
        <begin position="2428"/>
        <end position="2447"/>
    </location>
</feature>
<feature type="transmembrane region" description="Helical" evidence="23">
    <location>
        <begin position="1603"/>
        <end position="1622"/>
    </location>
</feature>
<dbReference type="InterPro" id="IPR059000">
    <property type="entry name" value="ATPase_P-type_domA"/>
</dbReference>
<dbReference type="GO" id="GO:0016887">
    <property type="term" value="F:ATP hydrolysis activity"/>
    <property type="evidence" value="ECO:0007669"/>
    <property type="project" value="InterPro"/>
</dbReference>
<dbReference type="PANTHER" id="PTHR43294">
    <property type="entry name" value="SODIUM/POTASSIUM-TRANSPORTING ATPASE SUBUNIT ALPHA"/>
    <property type="match status" value="1"/>
</dbReference>
<dbReference type="InterPro" id="IPR006068">
    <property type="entry name" value="ATPase_P-typ_cation-transptr_C"/>
</dbReference>
<evidence type="ECO:0000256" key="14">
    <source>
        <dbReference type="ARBA" id="ARBA00022958"/>
    </source>
</evidence>
<dbReference type="Gene3D" id="3.40.1110.10">
    <property type="entry name" value="Calcium-transporting ATPase, cytoplasmic domain N"/>
    <property type="match status" value="1"/>
</dbReference>
<keyword evidence="11" id="KW-0375">Hydrogen ion transport</keyword>
<keyword evidence="18 23" id="KW-0472">Membrane</keyword>
<dbReference type="GO" id="GO:0046872">
    <property type="term" value="F:metal ion binding"/>
    <property type="evidence" value="ECO:0007669"/>
    <property type="project" value="UniProtKB-KW"/>
</dbReference>
<evidence type="ECO:0000256" key="6">
    <source>
        <dbReference type="ARBA" id="ARBA00022538"/>
    </source>
</evidence>
<evidence type="ECO:0000256" key="20">
    <source>
        <dbReference type="ARBA" id="ARBA00032036"/>
    </source>
</evidence>
<feature type="transmembrane region" description="Helical" evidence="23">
    <location>
        <begin position="2389"/>
        <end position="2408"/>
    </location>
</feature>
<evidence type="ECO:0000313" key="25">
    <source>
        <dbReference type="EMBL" id="MXQ81279.1"/>
    </source>
</evidence>
<keyword evidence="16 23" id="KW-1133">Transmembrane helix</keyword>
<dbReference type="PROSITE" id="PS00154">
    <property type="entry name" value="ATPASE_E1_E2"/>
    <property type="match status" value="1"/>
</dbReference>
<keyword evidence="14" id="KW-0630">Potassium</keyword>
<dbReference type="EMBL" id="VBQZ03000007">
    <property type="protein sequence ID" value="MXQ81279.1"/>
    <property type="molecule type" value="Genomic_DNA"/>
</dbReference>
<dbReference type="SUPFAM" id="SSF57586">
    <property type="entry name" value="TNF receptor-like"/>
    <property type="match status" value="1"/>
</dbReference>
<evidence type="ECO:0000256" key="19">
    <source>
        <dbReference type="ARBA" id="ARBA00031813"/>
    </source>
</evidence>